<proteinExistence type="inferred from homology"/>
<dbReference type="AlphaFoldDB" id="A0A542DB19"/>
<dbReference type="InterPro" id="IPR003439">
    <property type="entry name" value="ABC_transporter-like_ATP-bd"/>
</dbReference>
<dbReference type="PANTHER" id="PTHR43335">
    <property type="entry name" value="ABC TRANSPORTER, ATP-BINDING PROTEIN"/>
    <property type="match status" value="1"/>
</dbReference>
<evidence type="ECO:0000259" key="5">
    <source>
        <dbReference type="PROSITE" id="PS50893"/>
    </source>
</evidence>
<dbReference type="InterPro" id="IPR003593">
    <property type="entry name" value="AAA+_ATPase"/>
</dbReference>
<dbReference type="PROSITE" id="PS50893">
    <property type="entry name" value="ABC_TRANSPORTER_2"/>
    <property type="match status" value="1"/>
</dbReference>
<dbReference type="PROSITE" id="PS00211">
    <property type="entry name" value="ABC_TRANSPORTER_1"/>
    <property type="match status" value="1"/>
</dbReference>
<dbReference type="Gene3D" id="3.40.50.300">
    <property type="entry name" value="P-loop containing nucleotide triphosphate hydrolases"/>
    <property type="match status" value="1"/>
</dbReference>
<organism evidence="6 7">
    <name type="scientific">Kribbella jejuensis</name>
    <dbReference type="NCBI Taxonomy" id="236068"/>
    <lineage>
        <taxon>Bacteria</taxon>
        <taxon>Bacillati</taxon>
        <taxon>Actinomycetota</taxon>
        <taxon>Actinomycetes</taxon>
        <taxon>Propionibacteriales</taxon>
        <taxon>Kribbellaceae</taxon>
        <taxon>Kribbella</taxon>
    </lineage>
</organism>
<dbReference type="SUPFAM" id="SSF52540">
    <property type="entry name" value="P-loop containing nucleoside triphosphate hydrolases"/>
    <property type="match status" value="1"/>
</dbReference>
<dbReference type="InterPro" id="IPR017871">
    <property type="entry name" value="ABC_transporter-like_CS"/>
</dbReference>
<evidence type="ECO:0000256" key="1">
    <source>
        <dbReference type="ARBA" id="ARBA00005417"/>
    </source>
</evidence>
<accession>A0A542DB19</accession>
<evidence type="ECO:0000256" key="2">
    <source>
        <dbReference type="ARBA" id="ARBA00022448"/>
    </source>
</evidence>
<comment type="similarity">
    <text evidence="1">Belongs to the ABC transporter superfamily.</text>
</comment>
<dbReference type="GO" id="GO:0016887">
    <property type="term" value="F:ATP hydrolysis activity"/>
    <property type="evidence" value="ECO:0007669"/>
    <property type="project" value="InterPro"/>
</dbReference>
<keyword evidence="3" id="KW-0547">Nucleotide-binding</keyword>
<keyword evidence="2" id="KW-0813">Transport</keyword>
<dbReference type="Proteomes" id="UP000316298">
    <property type="component" value="Unassembled WGS sequence"/>
</dbReference>
<keyword evidence="7" id="KW-1185">Reference proteome</keyword>
<comment type="caution">
    <text evidence="6">The sequence shown here is derived from an EMBL/GenBank/DDBJ whole genome shotgun (WGS) entry which is preliminary data.</text>
</comment>
<gene>
    <name evidence="6" type="ORF">FB475_7219</name>
</gene>
<evidence type="ECO:0000313" key="6">
    <source>
        <dbReference type="EMBL" id="TQJ00225.1"/>
    </source>
</evidence>
<dbReference type="Pfam" id="PF00005">
    <property type="entry name" value="ABC_tran"/>
    <property type="match status" value="1"/>
</dbReference>
<protein>
    <submittedName>
        <fullName evidence="6">ABC-2 type transport system ATP-binding protein</fullName>
    </submittedName>
</protein>
<dbReference type="Pfam" id="PF13732">
    <property type="entry name" value="DrrA1-3_C"/>
    <property type="match status" value="1"/>
</dbReference>
<dbReference type="GO" id="GO:0005524">
    <property type="term" value="F:ATP binding"/>
    <property type="evidence" value="ECO:0007669"/>
    <property type="project" value="UniProtKB-KW"/>
</dbReference>
<reference evidence="6 7" key="1">
    <citation type="submission" date="2019-06" db="EMBL/GenBank/DDBJ databases">
        <title>Sequencing the genomes of 1000 actinobacteria strains.</title>
        <authorList>
            <person name="Klenk H.-P."/>
        </authorList>
    </citation>
    <scope>NUCLEOTIDE SEQUENCE [LARGE SCALE GENOMIC DNA]</scope>
    <source>
        <strain evidence="6 7">DSM 17305</strain>
    </source>
</reference>
<keyword evidence="4 6" id="KW-0067">ATP-binding</keyword>
<feature type="domain" description="ABC transporter" evidence="5">
    <location>
        <begin position="39"/>
        <end position="266"/>
    </location>
</feature>
<sequence length="330" mass="35844">MTPAVTLTADVRRDALWLAWGGSGDGRPAELMGTVTHMLRVSGLTRRFGDHLALDDVTFDVVPGRMTGFVGANGAGKTTTMRIILGVLAATAGEVRWQGGPLTQEVRRDFGYMPEERGLYPKMKIRDQLVFFGRLHGLDPERALERTDKLLERLGLAERATDVLETLSLGNQQRVQIAAALVHQPIALVLDEPFSGLDPLAVDAMVDLLREEVTPEVPVLFSSHQLDLVERLCDDLVVLSRGKVVAAGSVAELSAGAASTYRLVIDGDAGWLRDLRGIQVRDVAGGTALFDVLDAAMEQKILQEAISRGPVLEFGPERVALSDVFREATR</sequence>
<dbReference type="InterPro" id="IPR027417">
    <property type="entry name" value="P-loop_NTPase"/>
</dbReference>
<dbReference type="SMART" id="SM00382">
    <property type="entry name" value="AAA"/>
    <property type="match status" value="1"/>
</dbReference>
<evidence type="ECO:0000256" key="4">
    <source>
        <dbReference type="ARBA" id="ARBA00022840"/>
    </source>
</evidence>
<evidence type="ECO:0000313" key="7">
    <source>
        <dbReference type="Proteomes" id="UP000316298"/>
    </source>
</evidence>
<name>A0A542DB19_9ACTN</name>
<dbReference type="EMBL" id="VFMM01000004">
    <property type="protein sequence ID" value="TQJ00225.1"/>
    <property type="molecule type" value="Genomic_DNA"/>
</dbReference>
<dbReference type="InterPro" id="IPR025302">
    <property type="entry name" value="DrrA1/2-like_C"/>
</dbReference>
<evidence type="ECO:0000256" key="3">
    <source>
        <dbReference type="ARBA" id="ARBA00022741"/>
    </source>
</evidence>
<dbReference type="PANTHER" id="PTHR43335:SF4">
    <property type="entry name" value="ABC TRANSPORTER, ATP-BINDING PROTEIN"/>
    <property type="match status" value="1"/>
</dbReference>